<dbReference type="Proteomes" id="UP001284601">
    <property type="component" value="Unassembled WGS sequence"/>
</dbReference>
<reference evidence="2" key="1">
    <citation type="submission" date="2023-07" db="EMBL/GenBank/DDBJ databases">
        <title>Conexibacter stalactiti sp. nov., isolated from stalactites in a lava cave and emended description of the genus Conexibacter.</title>
        <authorList>
            <person name="Lee S.D."/>
        </authorList>
    </citation>
    <scope>NUCLEOTIDE SEQUENCE [LARGE SCALE GENOMIC DNA]</scope>
    <source>
        <strain evidence="2">KCTC 39840</strain>
    </source>
</reference>
<proteinExistence type="predicted"/>
<organism evidence="1 2">
    <name type="scientific">Conexibacter stalactiti</name>
    <dbReference type="NCBI Taxonomy" id="1940611"/>
    <lineage>
        <taxon>Bacteria</taxon>
        <taxon>Bacillati</taxon>
        <taxon>Actinomycetota</taxon>
        <taxon>Thermoleophilia</taxon>
        <taxon>Solirubrobacterales</taxon>
        <taxon>Conexibacteraceae</taxon>
        <taxon>Conexibacter</taxon>
    </lineage>
</organism>
<keyword evidence="2" id="KW-1185">Reference proteome</keyword>
<evidence type="ECO:0000313" key="2">
    <source>
        <dbReference type="Proteomes" id="UP001284601"/>
    </source>
</evidence>
<evidence type="ECO:0008006" key="3">
    <source>
        <dbReference type="Google" id="ProtNLM"/>
    </source>
</evidence>
<name>A0ABU4HP18_9ACTN</name>
<protein>
    <recommendedName>
        <fullName evidence="3">Lipoprotein</fullName>
    </recommendedName>
</protein>
<comment type="caution">
    <text evidence="1">The sequence shown here is derived from an EMBL/GenBank/DDBJ whole genome shotgun (WGS) entry which is preliminary data.</text>
</comment>
<sequence>MGYRGRGIVLGAALVGVVSAPVGTSVANAGQPAAGAADQAVVAKKQPRRAVDRRLYKRFSLLRKKQSARPAVDYGLLPPLPYGVVLNAARSVTTANDVSITVAPGSAGTCILMTDPKYAPKPVGIGCSPIATTLAGEQWTYNSFLGGLRGTLVGVVPDNVVAALVTHADGSPERVPVVNNVWSVRGHADYARSDLPFTRVQVQDKSGTFTSAFAKPSK</sequence>
<gene>
    <name evidence="1" type="ORF">R7226_11930</name>
</gene>
<dbReference type="EMBL" id="JAWSTH010000026">
    <property type="protein sequence ID" value="MDW5595053.1"/>
    <property type="molecule type" value="Genomic_DNA"/>
</dbReference>
<accession>A0ABU4HP18</accession>
<dbReference type="RefSeq" id="WP_318597387.1">
    <property type="nucleotide sequence ID" value="NZ_JAWSTH010000026.1"/>
</dbReference>
<evidence type="ECO:0000313" key="1">
    <source>
        <dbReference type="EMBL" id="MDW5595053.1"/>
    </source>
</evidence>